<feature type="non-terminal residue" evidence="1">
    <location>
        <position position="1"/>
    </location>
</feature>
<protein>
    <submittedName>
        <fullName evidence="1">Uncharacterized protein</fullName>
    </submittedName>
</protein>
<name>A0AAD2H0X4_9AGAR</name>
<dbReference type="EMBL" id="CAVNYO010000117">
    <property type="protein sequence ID" value="CAK5267186.1"/>
    <property type="molecule type" value="Genomic_DNA"/>
</dbReference>
<reference evidence="1" key="1">
    <citation type="submission" date="2023-11" db="EMBL/GenBank/DDBJ databases">
        <authorList>
            <person name="De Vega J J."/>
            <person name="De Vega J J."/>
        </authorList>
    </citation>
    <scope>NUCLEOTIDE SEQUENCE</scope>
</reference>
<proteinExistence type="predicted"/>
<keyword evidence="2" id="KW-1185">Reference proteome</keyword>
<evidence type="ECO:0000313" key="1">
    <source>
        <dbReference type="EMBL" id="CAK5267186.1"/>
    </source>
</evidence>
<organism evidence="1 2">
    <name type="scientific">Mycena citricolor</name>
    <dbReference type="NCBI Taxonomy" id="2018698"/>
    <lineage>
        <taxon>Eukaryota</taxon>
        <taxon>Fungi</taxon>
        <taxon>Dikarya</taxon>
        <taxon>Basidiomycota</taxon>
        <taxon>Agaricomycotina</taxon>
        <taxon>Agaricomycetes</taxon>
        <taxon>Agaricomycetidae</taxon>
        <taxon>Agaricales</taxon>
        <taxon>Marasmiineae</taxon>
        <taxon>Mycenaceae</taxon>
        <taxon>Mycena</taxon>
    </lineage>
</organism>
<sequence>DLANGIFALGGYLPTADVVVSSIGVPNSIDGNGYLSSGAYDTFASNLVSQYPFLTAADSYRTLLLGALALQTQISNHLAS</sequence>
<feature type="non-terminal residue" evidence="1">
    <location>
        <position position="80"/>
    </location>
</feature>
<comment type="caution">
    <text evidence="1">The sequence shown here is derived from an EMBL/GenBank/DDBJ whole genome shotgun (WGS) entry which is preliminary data.</text>
</comment>
<accession>A0AAD2H0X4</accession>
<evidence type="ECO:0000313" key="2">
    <source>
        <dbReference type="Proteomes" id="UP001295794"/>
    </source>
</evidence>
<dbReference type="Proteomes" id="UP001295794">
    <property type="component" value="Unassembled WGS sequence"/>
</dbReference>
<gene>
    <name evidence="1" type="ORF">MYCIT1_LOCUS9487</name>
</gene>
<dbReference type="AlphaFoldDB" id="A0AAD2H0X4"/>